<keyword evidence="1" id="KW-0812">Transmembrane</keyword>
<evidence type="ECO:0000256" key="1">
    <source>
        <dbReference type="SAM" id="Phobius"/>
    </source>
</evidence>
<dbReference type="AlphaFoldDB" id="A0A2P2PXE6"/>
<dbReference type="EMBL" id="GGEC01078938">
    <property type="protein sequence ID" value="MBX59422.1"/>
    <property type="molecule type" value="Transcribed_RNA"/>
</dbReference>
<evidence type="ECO:0008006" key="3">
    <source>
        <dbReference type="Google" id="ProtNLM"/>
    </source>
</evidence>
<keyword evidence="1" id="KW-1133">Transmembrane helix</keyword>
<protein>
    <recommendedName>
        <fullName evidence="3">Transmembrane protein</fullName>
    </recommendedName>
</protein>
<feature type="transmembrane region" description="Helical" evidence="1">
    <location>
        <begin position="24"/>
        <end position="43"/>
    </location>
</feature>
<name>A0A2P2PXE6_RHIMU</name>
<accession>A0A2P2PXE6</accession>
<sequence>MRGEKEGNGNFFCDLVAKREKERIFFFLLYVGTSFSVFLHLVFSETNTSLAIFAEFDGVSVGAVFKML</sequence>
<proteinExistence type="predicted"/>
<organism evidence="2">
    <name type="scientific">Rhizophora mucronata</name>
    <name type="common">Asiatic mangrove</name>
    <dbReference type="NCBI Taxonomy" id="61149"/>
    <lineage>
        <taxon>Eukaryota</taxon>
        <taxon>Viridiplantae</taxon>
        <taxon>Streptophyta</taxon>
        <taxon>Embryophyta</taxon>
        <taxon>Tracheophyta</taxon>
        <taxon>Spermatophyta</taxon>
        <taxon>Magnoliopsida</taxon>
        <taxon>eudicotyledons</taxon>
        <taxon>Gunneridae</taxon>
        <taxon>Pentapetalae</taxon>
        <taxon>rosids</taxon>
        <taxon>fabids</taxon>
        <taxon>Malpighiales</taxon>
        <taxon>Rhizophoraceae</taxon>
        <taxon>Rhizophora</taxon>
    </lineage>
</organism>
<evidence type="ECO:0000313" key="2">
    <source>
        <dbReference type="EMBL" id="MBX59422.1"/>
    </source>
</evidence>
<keyword evidence="1" id="KW-0472">Membrane</keyword>
<reference evidence="2" key="1">
    <citation type="submission" date="2018-02" db="EMBL/GenBank/DDBJ databases">
        <title>Rhizophora mucronata_Transcriptome.</title>
        <authorList>
            <person name="Meera S.P."/>
            <person name="Sreeshan A."/>
            <person name="Augustine A."/>
        </authorList>
    </citation>
    <scope>NUCLEOTIDE SEQUENCE</scope>
    <source>
        <tissue evidence="2">Leaf</tissue>
    </source>
</reference>